<comment type="caution">
    <text evidence="2">The sequence shown here is derived from an EMBL/GenBank/DDBJ whole genome shotgun (WGS) entry which is preliminary data.</text>
</comment>
<evidence type="ECO:0000259" key="1">
    <source>
        <dbReference type="PROSITE" id="PS51729"/>
    </source>
</evidence>
<keyword evidence="3" id="KW-1185">Reference proteome</keyword>
<organism evidence="2 3">
    <name type="scientific">Mumia flava</name>
    <dbReference type="NCBI Taxonomy" id="1348852"/>
    <lineage>
        <taxon>Bacteria</taxon>
        <taxon>Bacillati</taxon>
        <taxon>Actinomycetota</taxon>
        <taxon>Actinomycetes</taxon>
        <taxon>Propionibacteriales</taxon>
        <taxon>Nocardioidaceae</taxon>
        <taxon>Mumia</taxon>
    </lineage>
</organism>
<dbReference type="Proteomes" id="UP000230842">
    <property type="component" value="Unassembled WGS sequence"/>
</dbReference>
<dbReference type="Pfam" id="PF14542">
    <property type="entry name" value="Acetyltransf_CG"/>
    <property type="match status" value="1"/>
</dbReference>
<reference evidence="2 3" key="1">
    <citation type="submission" date="2017-11" db="EMBL/GenBank/DDBJ databases">
        <title>Genomic Encyclopedia of Archaeal and Bacterial Type Strains, Phase II (KMG-II): From Individual Species to Whole Genera.</title>
        <authorList>
            <person name="Goeker M."/>
        </authorList>
    </citation>
    <scope>NUCLEOTIDE SEQUENCE [LARGE SCALE GENOMIC DNA]</scope>
    <source>
        <strain evidence="2 3">DSM 27763</strain>
    </source>
</reference>
<feature type="domain" description="N-acetyltransferase" evidence="1">
    <location>
        <begin position="2"/>
        <end position="88"/>
    </location>
</feature>
<sequence>MQQDPRTGSFEILVDGETAGRMEVVTDDGRATIPHVWVEPRFEGRGIGTRLVVAGAERLHADGLAIRPVCSFAARVLRARPDLTEVSR</sequence>
<evidence type="ECO:0000313" key="3">
    <source>
        <dbReference type="Proteomes" id="UP000230842"/>
    </source>
</evidence>
<protein>
    <recommendedName>
        <fullName evidence="1">N-acetyltransferase domain-containing protein</fullName>
    </recommendedName>
</protein>
<dbReference type="InterPro" id="IPR031165">
    <property type="entry name" value="GNAT_YJDJ"/>
</dbReference>
<dbReference type="SUPFAM" id="SSF55729">
    <property type="entry name" value="Acyl-CoA N-acyltransferases (Nat)"/>
    <property type="match status" value="1"/>
</dbReference>
<dbReference type="PROSITE" id="PS51729">
    <property type="entry name" value="GNAT_YJDJ"/>
    <property type="match status" value="1"/>
</dbReference>
<dbReference type="InterPro" id="IPR016181">
    <property type="entry name" value="Acyl_CoA_acyltransferase"/>
</dbReference>
<gene>
    <name evidence="2" type="ORF">CLV56_3333</name>
</gene>
<evidence type="ECO:0000313" key="2">
    <source>
        <dbReference type="EMBL" id="PJJ53835.1"/>
    </source>
</evidence>
<name>A0A0B2B746_9ACTN</name>
<accession>A0A0B2B746</accession>
<dbReference type="Gene3D" id="3.40.630.30">
    <property type="match status" value="1"/>
</dbReference>
<dbReference type="CDD" id="cd04301">
    <property type="entry name" value="NAT_SF"/>
    <property type="match status" value="1"/>
</dbReference>
<dbReference type="AlphaFoldDB" id="A0A0B2B746"/>
<dbReference type="EMBL" id="PGEZ01000002">
    <property type="protein sequence ID" value="PJJ53835.1"/>
    <property type="molecule type" value="Genomic_DNA"/>
</dbReference>
<proteinExistence type="predicted"/>